<proteinExistence type="predicted"/>
<evidence type="ECO:0000313" key="3">
    <source>
        <dbReference type="Proteomes" id="UP001199642"/>
    </source>
</evidence>
<dbReference type="CDD" id="cd06267">
    <property type="entry name" value="PBP1_LacI_sugar_binding-like"/>
    <property type="match status" value="1"/>
</dbReference>
<evidence type="ECO:0000313" key="2">
    <source>
        <dbReference type="EMBL" id="UGS28122.1"/>
    </source>
</evidence>
<dbReference type="CDD" id="cd01392">
    <property type="entry name" value="HTH_LacI"/>
    <property type="match status" value="1"/>
</dbReference>
<feature type="domain" description="HTH lacI-type" evidence="1">
    <location>
        <begin position="3"/>
        <end position="57"/>
    </location>
</feature>
<dbReference type="PANTHER" id="PTHR30146">
    <property type="entry name" value="LACI-RELATED TRANSCRIPTIONAL REPRESSOR"/>
    <property type="match status" value="1"/>
</dbReference>
<reference evidence="2 3" key="1">
    <citation type="submission" date="2023-01" db="EMBL/GenBank/DDBJ databases">
        <title>Characterization of estradiol degrading bacteria Microbacterium sp. MZT7 and reveal degrading genes through genome analysis.</title>
        <authorList>
            <person name="Hao P."/>
            <person name="Gao Y."/>
        </authorList>
    </citation>
    <scope>NUCLEOTIDE SEQUENCE [LARGE SCALE GENOMIC DNA]</scope>
    <source>
        <strain evidence="2 3">MZT7</strain>
    </source>
</reference>
<dbReference type="RefSeq" id="WP_219085085.1">
    <property type="nucleotide sequence ID" value="NZ_CP082781.1"/>
</dbReference>
<accession>A0ABY3RW73</accession>
<dbReference type="Proteomes" id="UP001199642">
    <property type="component" value="Chromosome"/>
</dbReference>
<dbReference type="InterPro" id="IPR000843">
    <property type="entry name" value="HTH_LacI"/>
</dbReference>
<dbReference type="SMART" id="SM00354">
    <property type="entry name" value="HTH_LACI"/>
    <property type="match status" value="1"/>
</dbReference>
<dbReference type="PROSITE" id="PS50932">
    <property type="entry name" value="HTH_LACI_2"/>
    <property type="match status" value="1"/>
</dbReference>
<protein>
    <submittedName>
        <fullName evidence="2">LacI family transcriptional regulator</fullName>
    </submittedName>
</protein>
<dbReference type="PANTHER" id="PTHR30146:SF138">
    <property type="entry name" value="TRANSCRIPTIONAL REGULATORY PROTEIN"/>
    <property type="match status" value="1"/>
</dbReference>
<dbReference type="Pfam" id="PF00356">
    <property type="entry name" value="LacI"/>
    <property type="match status" value="1"/>
</dbReference>
<dbReference type="EMBL" id="CP082781">
    <property type="protein sequence ID" value="UGS28122.1"/>
    <property type="molecule type" value="Genomic_DNA"/>
</dbReference>
<evidence type="ECO:0000259" key="1">
    <source>
        <dbReference type="PROSITE" id="PS50932"/>
    </source>
</evidence>
<organism evidence="2 3">
    <name type="scientific">Microbacterium resistens</name>
    <dbReference type="NCBI Taxonomy" id="156977"/>
    <lineage>
        <taxon>Bacteria</taxon>
        <taxon>Bacillati</taxon>
        <taxon>Actinomycetota</taxon>
        <taxon>Actinomycetes</taxon>
        <taxon>Micrococcales</taxon>
        <taxon>Microbacteriaceae</taxon>
        <taxon>Microbacterium</taxon>
    </lineage>
</organism>
<dbReference type="InterPro" id="IPR046335">
    <property type="entry name" value="LacI/GalR-like_sensor"/>
</dbReference>
<name>A0ABY3RW73_9MICO</name>
<dbReference type="Pfam" id="PF13377">
    <property type="entry name" value="Peripla_BP_3"/>
    <property type="match status" value="1"/>
</dbReference>
<keyword evidence="3" id="KW-1185">Reference proteome</keyword>
<gene>
    <name evidence="2" type="ORF">K8F61_08180</name>
</gene>
<sequence>MTVTIREVAAEAGLSISTVSRAFSNPEVVNLSTRERVRVIAERLGYQPNQAARLLRGGRSGSIGLIIPDITNPFFAPILKAIQVRARRHGQTVLVADGEEHPDAELDAIEVLRPRVDGLVLWSPTVDADTLAQIHAKTPVVLINRELEGFPQVHIDLAPGVAQAGESLVAYGHRRCAFVNAHETDSPRAASIRGALSDAGLDVVEFGPYEARFETGVHAAPLVLSAGATAVVAHNDLVALGLLQQFAALGVSVPRDVSVVGIDDTILAATATPGLATVRIDPEAVAAAATDALLAELSGDPGSTRASSAPHVVSTRFIPRASSGPAA</sequence>